<evidence type="ECO:0000313" key="2">
    <source>
        <dbReference type="Proteomes" id="UP000663874"/>
    </source>
</evidence>
<comment type="caution">
    <text evidence="1">The sequence shown here is derived from an EMBL/GenBank/DDBJ whole genome shotgun (WGS) entry which is preliminary data.</text>
</comment>
<dbReference type="EMBL" id="CAJOBE010066010">
    <property type="protein sequence ID" value="CAF4401308.1"/>
    <property type="molecule type" value="Genomic_DNA"/>
</dbReference>
<gene>
    <name evidence="1" type="ORF">FNK824_LOCUS43962</name>
</gene>
<feature type="non-terminal residue" evidence="1">
    <location>
        <position position="1"/>
    </location>
</feature>
<reference evidence="1" key="1">
    <citation type="submission" date="2021-02" db="EMBL/GenBank/DDBJ databases">
        <authorList>
            <person name="Nowell W R."/>
        </authorList>
    </citation>
    <scope>NUCLEOTIDE SEQUENCE</scope>
</reference>
<dbReference type="AlphaFoldDB" id="A0A820P9B3"/>
<evidence type="ECO:0000313" key="1">
    <source>
        <dbReference type="EMBL" id="CAF4401308.1"/>
    </source>
</evidence>
<sequence>YDDNMNEIEYQKWQCKLLNEINRVLTPSGSLFYN</sequence>
<protein>
    <submittedName>
        <fullName evidence="1">Uncharacterized protein</fullName>
    </submittedName>
</protein>
<accession>A0A820P9B3</accession>
<proteinExistence type="predicted"/>
<dbReference type="Proteomes" id="UP000663874">
    <property type="component" value="Unassembled WGS sequence"/>
</dbReference>
<name>A0A820P9B3_9BILA</name>
<organism evidence="1 2">
    <name type="scientific">Rotaria sordida</name>
    <dbReference type="NCBI Taxonomy" id="392033"/>
    <lineage>
        <taxon>Eukaryota</taxon>
        <taxon>Metazoa</taxon>
        <taxon>Spiralia</taxon>
        <taxon>Gnathifera</taxon>
        <taxon>Rotifera</taxon>
        <taxon>Eurotatoria</taxon>
        <taxon>Bdelloidea</taxon>
        <taxon>Philodinida</taxon>
        <taxon>Philodinidae</taxon>
        <taxon>Rotaria</taxon>
    </lineage>
</organism>